<feature type="transmembrane region" description="Helical" evidence="1">
    <location>
        <begin position="226"/>
        <end position="246"/>
    </location>
</feature>
<accession>A0A2S2PM33</accession>
<keyword evidence="1" id="KW-0812">Transmembrane</keyword>
<feature type="transmembrane region" description="Helical" evidence="1">
    <location>
        <begin position="81"/>
        <end position="102"/>
    </location>
</feature>
<feature type="transmembrane region" description="Helical" evidence="1">
    <location>
        <begin position="123"/>
        <end position="145"/>
    </location>
</feature>
<feature type="transmembrane region" description="Helical" evidence="1">
    <location>
        <begin position="201"/>
        <end position="220"/>
    </location>
</feature>
<dbReference type="AlphaFoldDB" id="A0A2S2PM33"/>
<evidence type="ECO:0000256" key="1">
    <source>
        <dbReference type="SAM" id="Phobius"/>
    </source>
</evidence>
<gene>
    <name evidence="2" type="ORF">g.39453</name>
</gene>
<feature type="transmembrane region" description="Helical" evidence="1">
    <location>
        <begin position="54"/>
        <end position="75"/>
    </location>
</feature>
<dbReference type="EMBL" id="GGMR01017317">
    <property type="protein sequence ID" value="MBY29936.1"/>
    <property type="molecule type" value="Transcribed_RNA"/>
</dbReference>
<name>A0A2S2PM33_SCHGA</name>
<evidence type="ECO:0000313" key="2">
    <source>
        <dbReference type="EMBL" id="MBY29936.1"/>
    </source>
</evidence>
<sequence length="267" mass="30623">MIFSSLLYCITNSFMYFATVALWMMMLFWGKAINELLVGFIMKTLKKNATLSDWILYGFGKLPIAVSMIAILISYNTCGTVGLIISAFFYYFLLCTMVQDCIDQLIYYPIIFFKEYFMKGEKPGLNLSLTSIHIHFSLFLLWLLICGCHLPCSIEWARNYHHSKYLDPDPSLITSLILNTCAGILWQMEIPKRNLKFYKQLSNLCIAASIILFLFCQTALFRIAPILTLVFVVITLHQCFSSWIGVQDLIDNQVSGANDKTPQKKVE</sequence>
<keyword evidence="1" id="KW-0472">Membrane</keyword>
<proteinExistence type="predicted"/>
<protein>
    <submittedName>
        <fullName evidence="2">GPI inositol-deacylase</fullName>
    </submittedName>
</protein>
<organism evidence="2">
    <name type="scientific">Schizaphis graminum</name>
    <name type="common">Green bug aphid</name>
    <dbReference type="NCBI Taxonomy" id="13262"/>
    <lineage>
        <taxon>Eukaryota</taxon>
        <taxon>Metazoa</taxon>
        <taxon>Ecdysozoa</taxon>
        <taxon>Arthropoda</taxon>
        <taxon>Hexapoda</taxon>
        <taxon>Insecta</taxon>
        <taxon>Pterygota</taxon>
        <taxon>Neoptera</taxon>
        <taxon>Paraneoptera</taxon>
        <taxon>Hemiptera</taxon>
        <taxon>Sternorrhyncha</taxon>
        <taxon>Aphidomorpha</taxon>
        <taxon>Aphidoidea</taxon>
        <taxon>Aphididae</taxon>
        <taxon>Aphidini</taxon>
        <taxon>Schizaphis</taxon>
    </lineage>
</organism>
<reference evidence="2" key="1">
    <citation type="submission" date="2018-04" db="EMBL/GenBank/DDBJ databases">
        <title>Transcriptome of Schizaphis graminum biotype I.</title>
        <authorList>
            <person name="Scully E.D."/>
            <person name="Geib S.M."/>
            <person name="Palmer N.A."/>
            <person name="Koch K."/>
            <person name="Bradshaw J."/>
            <person name="Heng-Moss T."/>
            <person name="Sarath G."/>
        </authorList>
    </citation>
    <scope>NUCLEOTIDE SEQUENCE</scope>
</reference>
<keyword evidence="1" id="KW-1133">Transmembrane helix</keyword>
<feature type="transmembrane region" description="Helical" evidence="1">
    <location>
        <begin position="14"/>
        <end position="33"/>
    </location>
</feature>